<organism evidence="2 3">
    <name type="scientific">Anisodus tanguticus</name>
    <dbReference type="NCBI Taxonomy" id="243964"/>
    <lineage>
        <taxon>Eukaryota</taxon>
        <taxon>Viridiplantae</taxon>
        <taxon>Streptophyta</taxon>
        <taxon>Embryophyta</taxon>
        <taxon>Tracheophyta</taxon>
        <taxon>Spermatophyta</taxon>
        <taxon>Magnoliopsida</taxon>
        <taxon>eudicotyledons</taxon>
        <taxon>Gunneridae</taxon>
        <taxon>Pentapetalae</taxon>
        <taxon>asterids</taxon>
        <taxon>lamiids</taxon>
        <taxon>Solanales</taxon>
        <taxon>Solanaceae</taxon>
        <taxon>Solanoideae</taxon>
        <taxon>Hyoscyameae</taxon>
        <taxon>Anisodus</taxon>
    </lineage>
</organism>
<gene>
    <name evidence="2" type="ORF">RND71_043783</name>
</gene>
<keyword evidence="3" id="KW-1185">Reference proteome</keyword>
<feature type="region of interest" description="Disordered" evidence="1">
    <location>
        <begin position="108"/>
        <end position="156"/>
    </location>
</feature>
<comment type="caution">
    <text evidence="2">The sequence shown here is derived from an EMBL/GenBank/DDBJ whole genome shotgun (WGS) entry which is preliminary data.</text>
</comment>
<dbReference type="Proteomes" id="UP001291623">
    <property type="component" value="Unassembled WGS sequence"/>
</dbReference>
<evidence type="ECO:0000313" key="2">
    <source>
        <dbReference type="EMBL" id="KAK4337456.1"/>
    </source>
</evidence>
<dbReference type="EMBL" id="JAVYJV010000025">
    <property type="protein sequence ID" value="KAK4337456.1"/>
    <property type="molecule type" value="Genomic_DNA"/>
</dbReference>
<evidence type="ECO:0000256" key="1">
    <source>
        <dbReference type="SAM" id="MobiDB-lite"/>
    </source>
</evidence>
<sequence>MLIDVQDTTRLSLGGTEERELIIMPEERSARAIAGQQWSCQEQEEANLHLRCESMSEEEGVEQAQREVCHKTRKRSIRKSYHLEKGLSRLGNGLRGGSHLLLPIQLDKRGENRDSGGGASIKKKTLVGEATKPPEAVYAREKGPAATAERKKTRKAIEQTRLCKRRANWSTPGTTNEEYEKRVSKAAKEELVPVPDTRIRRTEVQEDKKEKRRVQFHCLVTSFPVRDRKESKACKDVRLRTLLGQINWKARTK</sequence>
<name>A0AAE1QQG1_9SOLA</name>
<proteinExistence type="predicted"/>
<evidence type="ECO:0000313" key="3">
    <source>
        <dbReference type="Proteomes" id="UP001291623"/>
    </source>
</evidence>
<accession>A0AAE1QQG1</accession>
<protein>
    <submittedName>
        <fullName evidence="2">Uncharacterized protein</fullName>
    </submittedName>
</protein>
<reference evidence="2" key="1">
    <citation type="submission" date="2023-12" db="EMBL/GenBank/DDBJ databases">
        <title>Genome assembly of Anisodus tanguticus.</title>
        <authorList>
            <person name="Wang Y.-J."/>
        </authorList>
    </citation>
    <scope>NUCLEOTIDE SEQUENCE</scope>
    <source>
        <strain evidence="2">KB-2021</strain>
        <tissue evidence="2">Leaf</tissue>
    </source>
</reference>
<dbReference type="AlphaFoldDB" id="A0AAE1QQG1"/>